<dbReference type="Pfam" id="PF00085">
    <property type="entry name" value="Thioredoxin"/>
    <property type="match status" value="1"/>
</dbReference>
<comment type="similarity">
    <text evidence="1">Belongs to the protein disulfide isomerase family.</text>
</comment>
<organism evidence="6">
    <name type="scientific">Chrysotila carterae</name>
    <name type="common">Marine alga</name>
    <name type="synonym">Syracosphaera carterae</name>
    <dbReference type="NCBI Taxonomy" id="13221"/>
    <lineage>
        <taxon>Eukaryota</taxon>
        <taxon>Haptista</taxon>
        <taxon>Haptophyta</taxon>
        <taxon>Prymnesiophyceae</taxon>
        <taxon>Isochrysidales</taxon>
        <taxon>Isochrysidaceae</taxon>
        <taxon>Chrysotila</taxon>
    </lineage>
</organism>
<evidence type="ECO:0008006" key="7">
    <source>
        <dbReference type="Google" id="ProtNLM"/>
    </source>
</evidence>
<dbReference type="Pfam" id="PF01549">
    <property type="entry name" value="ShK"/>
    <property type="match status" value="1"/>
</dbReference>
<dbReference type="SMART" id="SM00254">
    <property type="entry name" value="ShKT"/>
    <property type="match status" value="1"/>
</dbReference>
<evidence type="ECO:0000256" key="2">
    <source>
        <dbReference type="SAM" id="MobiDB-lite"/>
    </source>
</evidence>
<dbReference type="GO" id="GO:0003756">
    <property type="term" value="F:protein disulfide isomerase activity"/>
    <property type="evidence" value="ECO:0007669"/>
    <property type="project" value="TreeGrafter"/>
</dbReference>
<feature type="region of interest" description="Disordered" evidence="2">
    <location>
        <begin position="267"/>
        <end position="288"/>
    </location>
</feature>
<dbReference type="CDD" id="cd02961">
    <property type="entry name" value="PDI_a_family"/>
    <property type="match status" value="1"/>
</dbReference>
<dbReference type="GO" id="GO:0006457">
    <property type="term" value="P:protein folding"/>
    <property type="evidence" value="ECO:0007669"/>
    <property type="project" value="TreeGrafter"/>
</dbReference>
<evidence type="ECO:0000256" key="3">
    <source>
        <dbReference type="SAM" id="SignalP"/>
    </source>
</evidence>
<proteinExistence type="inferred from homology"/>
<dbReference type="GO" id="GO:0034976">
    <property type="term" value="P:response to endoplasmic reticulum stress"/>
    <property type="evidence" value="ECO:0007669"/>
    <property type="project" value="TreeGrafter"/>
</dbReference>
<sequence>MQLIMRTRFFVVAMAAVAFFTLVEASGQGGSTQSASATETACSDTDANCASWARTGECSKNPGFMHTQCARSCGTCGSGSGDMGMHANAAAAEAWELENLEEPYKDSVIRDVDMTLLERLAERRGEWNPLIVWFFAPWCKQSKLIRPALEEAARLAPPNVHFARLNTVLYPEAKELYGVYSYPSFKVFRGARQRWVAVPRNRSVDVLLRIANEEAGGSFAHIDSAAEMRALLSLKQEGVSGSGEVFVIAHLDPAAIACGEASRAAAEDDTIPSPASHSDPDSPTASGTSCAAHAAFRRLAASCSVLMSPMSFYAISNASLLAAAGLPPVPLNHVAVVKLFQELAHARTEDKQVPRLSVLPLLKHDRDTNQQSDHTDLPTSSDNDAEEREQCAWLRSHRVPLLVDFKVDPSWAKRASYFDFMRMHALVFVRPSQEETAQTVSDAVAAFPRGSVLVVRVVVADLDSGNGGMAKRFGVSNLFEMPRLVFLDQTLSNDVNRQRPYKGQITREGVQDFLVEAGLQMQDGENGARQAVKEPAAAKEEL</sequence>
<dbReference type="EMBL" id="HBIZ01008381">
    <property type="protein sequence ID" value="CAE0752274.1"/>
    <property type="molecule type" value="Transcribed_RNA"/>
</dbReference>
<dbReference type="PROSITE" id="PS51670">
    <property type="entry name" value="SHKT"/>
    <property type="match status" value="1"/>
</dbReference>
<dbReference type="Gene3D" id="3.40.30.10">
    <property type="entry name" value="Glutaredoxin"/>
    <property type="match status" value="1"/>
</dbReference>
<feature type="compositionally biased region" description="Basic and acidic residues" evidence="2">
    <location>
        <begin position="362"/>
        <end position="376"/>
    </location>
</feature>
<dbReference type="GO" id="GO:0005783">
    <property type="term" value="C:endoplasmic reticulum"/>
    <property type="evidence" value="ECO:0007669"/>
    <property type="project" value="TreeGrafter"/>
</dbReference>
<dbReference type="InterPro" id="IPR036249">
    <property type="entry name" value="Thioredoxin-like_sf"/>
</dbReference>
<evidence type="ECO:0000259" key="4">
    <source>
        <dbReference type="PROSITE" id="PS51352"/>
    </source>
</evidence>
<dbReference type="InterPro" id="IPR013766">
    <property type="entry name" value="Thioredoxin_domain"/>
</dbReference>
<feature type="signal peptide" evidence="3">
    <location>
        <begin position="1"/>
        <end position="25"/>
    </location>
</feature>
<feature type="chain" id="PRO_5030588286" description="Thioredoxin domain-containing protein" evidence="3">
    <location>
        <begin position="26"/>
        <end position="542"/>
    </location>
</feature>
<feature type="region of interest" description="Disordered" evidence="2">
    <location>
        <begin position="361"/>
        <end position="388"/>
    </location>
</feature>
<protein>
    <recommendedName>
        <fullName evidence="7">Thioredoxin domain-containing protein</fullName>
    </recommendedName>
</protein>
<evidence type="ECO:0000256" key="1">
    <source>
        <dbReference type="ARBA" id="ARBA00006347"/>
    </source>
</evidence>
<dbReference type="InterPro" id="IPR003582">
    <property type="entry name" value="ShKT_dom"/>
</dbReference>
<dbReference type="SUPFAM" id="SSF52833">
    <property type="entry name" value="Thioredoxin-like"/>
    <property type="match status" value="1"/>
</dbReference>
<dbReference type="Gene3D" id="1.10.10.1940">
    <property type="match status" value="1"/>
</dbReference>
<keyword evidence="3" id="KW-0732">Signal</keyword>
<feature type="compositionally biased region" description="Low complexity" evidence="2">
    <location>
        <begin position="272"/>
        <end position="288"/>
    </location>
</feature>
<gene>
    <name evidence="6" type="ORF">PCAR00345_LOCUS4859</name>
</gene>
<dbReference type="PANTHER" id="PTHR18929">
    <property type="entry name" value="PROTEIN DISULFIDE ISOMERASE"/>
    <property type="match status" value="1"/>
</dbReference>
<reference evidence="6" key="1">
    <citation type="submission" date="2021-01" db="EMBL/GenBank/DDBJ databases">
        <authorList>
            <person name="Corre E."/>
            <person name="Pelletier E."/>
            <person name="Niang G."/>
            <person name="Scheremetjew M."/>
            <person name="Finn R."/>
            <person name="Kale V."/>
            <person name="Holt S."/>
            <person name="Cochrane G."/>
            <person name="Meng A."/>
            <person name="Brown T."/>
            <person name="Cohen L."/>
        </authorList>
    </citation>
    <scope>NUCLEOTIDE SEQUENCE</scope>
    <source>
        <strain evidence="6">CCMP645</strain>
    </source>
</reference>
<dbReference type="PROSITE" id="PS51352">
    <property type="entry name" value="THIOREDOXIN_2"/>
    <property type="match status" value="1"/>
</dbReference>
<evidence type="ECO:0000259" key="5">
    <source>
        <dbReference type="PROSITE" id="PS51670"/>
    </source>
</evidence>
<accession>A0A7S4ETR1</accession>
<feature type="domain" description="ShKT" evidence="5">
    <location>
        <begin position="42"/>
        <end position="76"/>
    </location>
</feature>
<name>A0A7S4ETR1_CHRCT</name>
<dbReference type="AlphaFoldDB" id="A0A7S4ETR1"/>
<feature type="domain" description="Thioredoxin" evidence="4">
    <location>
        <begin position="91"/>
        <end position="216"/>
    </location>
</feature>
<evidence type="ECO:0000313" key="6">
    <source>
        <dbReference type="EMBL" id="CAE0752274.1"/>
    </source>
</evidence>